<dbReference type="RefSeq" id="WP_147202890.1">
    <property type="nucleotide sequence ID" value="NZ_BJYT01000004.1"/>
</dbReference>
<dbReference type="Proteomes" id="UP000321513">
    <property type="component" value="Unassembled WGS sequence"/>
</dbReference>
<evidence type="ECO:0000313" key="1">
    <source>
        <dbReference type="EMBL" id="GEO08827.1"/>
    </source>
</evidence>
<protein>
    <submittedName>
        <fullName evidence="1">Uncharacterized protein</fullName>
    </submittedName>
</protein>
<keyword evidence="2" id="KW-1185">Reference proteome</keyword>
<name>A0A512BAG3_9BACT</name>
<gene>
    <name evidence="1" type="ORF">SAE01_13230</name>
</gene>
<dbReference type="EMBL" id="BJYT01000004">
    <property type="protein sequence ID" value="GEO08827.1"/>
    <property type="molecule type" value="Genomic_DNA"/>
</dbReference>
<dbReference type="InterPro" id="IPR053825">
    <property type="entry name" value="DUF7009"/>
</dbReference>
<evidence type="ECO:0000313" key="2">
    <source>
        <dbReference type="Proteomes" id="UP000321513"/>
    </source>
</evidence>
<dbReference type="OrthoDB" id="7060517at2"/>
<comment type="caution">
    <text evidence="1">The sequence shown here is derived from an EMBL/GenBank/DDBJ whole genome shotgun (WGS) entry which is preliminary data.</text>
</comment>
<dbReference type="AlphaFoldDB" id="A0A512BAG3"/>
<accession>A0A512BAG3</accession>
<proteinExistence type="predicted"/>
<dbReference type="Pfam" id="PF22668">
    <property type="entry name" value="DUF7009"/>
    <property type="match status" value="1"/>
</dbReference>
<sequence length="124" mass="14093">MKVRISGNKIRFRLKEPEVKEFQQKGTVSEMLEFGSDEKDQLKFTLAENELDEINIRFVQNETTVSVPKTKADLWTSTELVGFEAEVDTGKGKTVSILVEKDFMCMDGREEENVGSYPNPLANL</sequence>
<organism evidence="1 2">
    <name type="scientific">Segetibacter aerophilus</name>
    <dbReference type="NCBI Taxonomy" id="670293"/>
    <lineage>
        <taxon>Bacteria</taxon>
        <taxon>Pseudomonadati</taxon>
        <taxon>Bacteroidota</taxon>
        <taxon>Chitinophagia</taxon>
        <taxon>Chitinophagales</taxon>
        <taxon>Chitinophagaceae</taxon>
        <taxon>Segetibacter</taxon>
    </lineage>
</organism>
<reference evidence="1 2" key="1">
    <citation type="submission" date="2019-07" db="EMBL/GenBank/DDBJ databases">
        <title>Whole genome shotgun sequence of Segetibacter aerophilus NBRC 106135.</title>
        <authorList>
            <person name="Hosoyama A."/>
            <person name="Uohara A."/>
            <person name="Ohji S."/>
            <person name="Ichikawa N."/>
        </authorList>
    </citation>
    <scope>NUCLEOTIDE SEQUENCE [LARGE SCALE GENOMIC DNA]</scope>
    <source>
        <strain evidence="1 2">NBRC 106135</strain>
    </source>
</reference>